<sequence length="160" mass="17809">MARNCPRNNTFKANSKKGPSGVSTNSLRYSLKDEDVTLSETTQTSDLLSLNSLSFSGPLISDEEMDELFSNLLQTPSTPVWLPVAEELSRDLSEDDSYTGMDSEDSMPPLQEVSETESDWSDDSDLDESFTPQSYANSIFEPESDEEYYTSHSLPHALDT</sequence>
<evidence type="ECO:0000256" key="1">
    <source>
        <dbReference type="SAM" id="MobiDB-lite"/>
    </source>
</evidence>
<protein>
    <submittedName>
        <fullName evidence="2">Uncharacterized protein</fullName>
    </submittedName>
</protein>
<organism evidence="2 3">
    <name type="scientific">Moniliophthora roreri</name>
    <name type="common">Frosty pod rot fungus</name>
    <name type="synonym">Monilia roreri</name>
    <dbReference type="NCBI Taxonomy" id="221103"/>
    <lineage>
        <taxon>Eukaryota</taxon>
        <taxon>Fungi</taxon>
        <taxon>Dikarya</taxon>
        <taxon>Basidiomycota</taxon>
        <taxon>Agaricomycotina</taxon>
        <taxon>Agaricomycetes</taxon>
        <taxon>Agaricomycetidae</taxon>
        <taxon>Agaricales</taxon>
        <taxon>Marasmiineae</taxon>
        <taxon>Marasmiaceae</taxon>
        <taxon>Moniliophthora</taxon>
    </lineage>
</organism>
<evidence type="ECO:0000313" key="2">
    <source>
        <dbReference type="EMBL" id="KTB42365.1"/>
    </source>
</evidence>
<name>A0A0W0G1A1_MONRR</name>
<dbReference type="AlphaFoldDB" id="A0A0W0G1A1"/>
<gene>
    <name evidence="2" type="ORF">WG66_5057</name>
</gene>
<feature type="region of interest" description="Disordered" evidence="1">
    <location>
        <begin position="1"/>
        <end position="26"/>
    </location>
</feature>
<dbReference type="EMBL" id="LATX01001340">
    <property type="protein sequence ID" value="KTB42365.1"/>
    <property type="molecule type" value="Genomic_DNA"/>
</dbReference>
<comment type="caution">
    <text evidence="2">The sequence shown here is derived from an EMBL/GenBank/DDBJ whole genome shotgun (WGS) entry which is preliminary data.</text>
</comment>
<accession>A0A0W0G1A1</accession>
<feature type="compositionally biased region" description="Polar residues" evidence="1">
    <location>
        <begin position="1"/>
        <end position="13"/>
    </location>
</feature>
<feature type="compositionally biased region" description="Acidic residues" evidence="1">
    <location>
        <begin position="93"/>
        <end position="105"/>
    </location>
</feature>
<evidence type="ECO:0000313" key="3">
    <source>
        <dbReference type="Proteomes" id="UP000054988"/>
    </source>
</evidence>
<feature type="compositionally biased region" description="Acidic residues" evidence="1">
    <location>
        <begin position="114"/>
        <end position="128"/>
    </location>
</feature>
<dbReference type="Proteomes" id="UP000054988">
    <property type="component" value="Unassembled WGS sequence"/>
</dbReference>
<reference evidence="2 3" key="1">
    <citation type="submission" date="2015-12" db="EMBL/GenBank/DDBJ databases">
        <title>Draft genome sequence of Moniliophthora roreri, the causal agent of frosty pod rot of cacao.</title>
        <authorList>
            <person name="Aime M.C."/>
            <person name="Diaz-Valderrama J.R."/>
            <person name="Kijpornyongpan T."/>
            <person name="Phillips-Mora W."/>
        </authorList>
    </citation>
    <scope>NUCLEOTIDE SEQUENCE [LARGE SCALE GENOMIC DNA]</scope>
    <source>
        <strain evidence="2 3">MCA 2952</strain>
    </source>
</reference>
<feature type="region of interest" description="Disordered" evidence="1">
    <location>
        <begin position="84"/>
        <end position="160"/>
    </location>
</feature>
<proteinExistence type="predicted"/>